<evidence type="ECO:0000313" key="1">
    <source>
        <dbReference type="EMBL" id="ADB40005.1"/>
    </source>
</evidence>
<proteinExistence type="predicted"/>
<dbReference type="AlphaFoldDB" id="D2QIS9"/>
<keyword evidence="2" id="KW-1185">Reference proteome</keyword>
<reference evidence="1 2" key="1">
    <citation type="journal article" date="2010" name="Stand. Genomic Sci.">
        <title>Complete genome sequence of Spirosoma linguale type strain (1).</title>
        <authorList>
            <person name="Lail K."/>
            <person name="Sikorski J."/>
            <person name="Saunders E."/>
            <person name="Lapidus A."/>
            <person name="Glavina Del Rio T."/>
            <person name="Copeland A."/>
            <person name="Tice H."/>
            <person name="Cheng J.-F."/>
            <person name="Lucas S."/>
            <person name="Nolan M."/>
            <person name="Bruce D."/>
            <person name="Goodwin L."/>
            <person name="Pitluck S."/>
            <person name="Ivanova N."/>
            <person name="Mavromatis K."/>
            <person name="Ovchinnikova G."/>
            <person name="Pati A."/>
            <person name="Chen A."/>
            <person name="Palaniappan K."/>
            <person name="Land M."/>
            <person name="Hauser L."/>
            <person name="Chang Y.-J."/>
            <person name="Jeffries C.D."/>
            <person name="Chain P."/>
            <person name="Brettin T."/>
            <person name="Detter J.C."/>
            <person name="Schuetze A."/>
            <person name="Rohde M."/>
            <person name="Tindall B.J."/>
            <person name="Goeker M."/>
            <person name="Bristow J."/>
            <person name="Eisen J.A."/>
            <person name="Markowitz V."/>
            <person name="Hugenholtz P."/>
            <person name="Kyrpides N.C."/>
            <person name="Klenk H.-P."/>
            <person name="Chen F."/>
        </authorList>
    </citation>
    <scope>NUCLEOTIDE SEQUENCE [LARGE SCALE GENOMIC DNA]</scope>
    <source>
        <strain evidence="2">ATCC 33905 / DSM 74 / LMG 10896 / Claus 1</strain>
    </source>
</reference>
<gene>
    <name evidence="1" type="ordered locus">Slin_4015</name>
</gene>
<dbReference type="HOGENOM" id="CLU_2584135_0_0_10"/>
<dbReference type="EMBL" id="CP001769">
    <property type="protein sequence ID" value="ADB40005.1"/>
    <property type="molecule type" value="Genomic_DNA"/>
</dbReference>
<dbReference type="Proteomes" id="UP000002028">
    <property type="component" value="Chromosome"/>
</dbReference>
<dbReference type="RefSeq" id="WP_012928515.1">
    <property type="nucleotide sequence ID" value="NC_013730.1"/>
</dbReference>
<name>D2QIS9_SPILD</name>
<organism evidence="1 2">
    <name type="scientific">Spirosoma linguale (strain ATCC 33905 / DSM 74 / LMG 10896 / Claus 1)</name>
    <dbReference type="NCBI Taxonomy" id="504472"/>
    <lineage>
        <taxon>Bacteria</taxon>
        <taxon>Pseudomonadati</taxon>
        <taxon>Bacteroidota</taxon>
        <taxon>Cytophagia</taxon>
        <taxon>Cytophagales</taxon>
        <taxon>Cytophagaceae</taxon>
        <taxon>Spirosoma</taxon>
    </lineage>
</organism>
<dbReference type="eggNOG" id="ENOG502ZR2Y">
    <property type="taxonomic scope" value="Bacteria"/>
</dbReference>
<dbReference type="KEGG" id="sli:Slin_4015"/>
<accession>D2QIS9</accession>
<dbReference type="STRING" id="504472.Slin_4015"/>
<protein>
    <submittedName>
        <fullName evidence="1">Uncharacterized protein</fullName>
    </submittedName>
</protein>
<sequence>MQITYHIKPDEANESLMQAIRELFKNEKELTITVSSEKSVQRAVVPEGDNEKLFYSLFGSWQGEESGDELVHQIYSSRTSSTRDIEL</sequence>
<evidence type="ECO:0000313" key="2">
    <source>
        <dbReference type="Proteomes" id="UP000002028"/>
    </source>
</evidence>